<dbReference type="InterPro" id="IPR001000">
    <property type="entry name" value="GH10_dom"/>
</dbReference>
<dbReference type="EC" id="3.2.1.8" evidence="10"/>
<keyword evidence="7 10" id="KW-0326">Glycosidase</keyword>
<gene>
    <name evidence="12" type="ORF">ACFP1K_24165</name>
</gene>
<dbReference type="InterPro" id="IPR044846">
    <property type="entry name" value="GH10"/>
</dbReference>
<keyword evidence="4" id="KW-0732">Signal</keyword>
<dbReference type="SMART" id="SM00633">
    <property type="entry name" value="Glyco_10"/>
    <property type="match status" value="1"/>
</dbReference>
<evidence type="ECO:0000256" key="7">
    <source>
        <dbReference type="ARBA" id="ARBA00023295"/>
    </source>
</evidence>
<keyword evidence="8 10" id="KW-0624">Polysaccharide degradation</keyword>
<keyword evidence="6 10" id="KW-0119">Carbohydrate metabolism</keyword>
<feature type="domain" description="GH10" evidence="11">
    <location>
        <begin position="33"/>
        <end position="338"/>
    </location>
</feature>
<evidence type="ECO:0000256" key="5">
    <source>
        <dbReference type="ARBA" id="ARBA00022801"/>
    </source>
</evidence>
<feature type="active site" description="Nucleophile" evidence="9">
    <location>
        <position position="272"/>
    </location>
</feature>
<comment type="catalytic activity">
    <reaction evidence="1 10">
        <text>Endohydrolysis of (1-&gt;4)-beta-D-xylosidic linkages in xylans.</text>
        <dbReference type="EC" id="3.2.1.8"/>
    </reaction>
</comment>
<evidence type="ECO:0000256" key="4">
    <source>
        <dbReference type="ARBA" id="ARBA00022729"/>
    </source>
</evidence>
<dbReference type="PANTHER" id="PTHR31490:SF88">
    <property type="entry name" value="BETA-XYLANASE"/>
    <property type="match status" value="1"/>
</dbReference>
<evidence type="ECO:0000259" key="11">
    <source>
        <dbReference type="PROSITE" id="PS51760"/>
    </source>
</evidence>
<evidence type="ECO:0000313" key="12">
    <source>
        <dbReference type="EMBL" id="MFC6084275.1"/>
    </source>
</evidence>
<name>A0ABW1NMX9_9ACTN</name>
<evidence type="ECO:0000256" key="1">
    <source>
        <dbReference type="ARBA" id="ARBA00000681"/>
    </source>
</evidence>
<evidence type="ECO:0000256" key="10">
    <source>
        <dbReference type="RuleBase" id="RU361174"/>
    </source>
</evidence>
<evidence type="ECO:0000256" key="2">
    <source>
        <dbReference type="ARBA" id="ARBA00007495"/>
    </source>
</evidence>
<dbReference type="PANTHER" id="PTHR31490">
    <property type="entry name" value="GLYCOSYL HYDROLASE"/>
    <property type="match status" value="1"/>
</dbReference>
<dbReference type="PROSITE" id="PS51760">
    <property type="entry name" value="GH10_2"/>
    <property type="match status" value="1"/>
</dbReference>
<dbReference type="InterPro" id="IPR017853">
    <property type="entry name" value="GH"/>
</dbReference>
<comment type="similarity">
    <text evidence="2 10">Belongs to the glycosyl hydrolase 10 (cellulase F) family.</text>
</comment>
<evidence type="ECO:0000313" key="13">
    <source>
        <dbReference type="Proteomes" id="UP001596137"/>
    </source>
</evidence>
<dbReference type="Pfam" id="PF00331">
    <property type="entry name" value="Glyco_hydro_10"/>
    <property type="match status" value="1"/>
</dbReference>
<accession>A0ABW1NMX9</accession>
<organism evidence="12 13">
    <name type="scientific">Sphaerisporangium aureirubrum</name>
    <dbReference type="NCBI Taxonomy" id="1544736"/>
    <lineage>
        <taxon>Bacteria</taxon>
        <taxon>Bacillati</taxon>
        <taxon>Actinomycetota</taxon>
        <taxon>Actinomycetes</taxon>
        <taxon>Streptosporangiales</taxon>
        <taxon>Streptosporangiaceae</taxon>
        <taxon>Sphaerisporangium</taxon>
    </lineage>
</organism>
<dbReference type="InterPro" id="IPR031158">
    <property type="entry name" value="GH10_AS"/>
</dbReference>
<sequence>MIIDVVRPLHRFLVVVAAGVVAVALAVVPSSPAAADSTLGGAAARSGRYFGAAVQARYLGEAAYTTVLDREFTSVTPELEMWWEVLQPSRGVWNFAPADRIVEYAQARGMTVRGRLVASYGIPNWVTSLGSASDVNAALVTFITTVMRHFQGKVATWDVVGEAFADTSTSPRRPGIFQSRLGDSWIEQAFRAARAADPQTRLCYNDYGIEDVAKPKTQAVLALVRDFKTRGVPLDCVGLESHFDYRAFPSPPNFRPTLQQFAAYGVDVHMTELDVSDTASRQAEIYRSAVSSCVAVPRCKGITVWGIPDHYSWRSGSAPLLFDRYYNKKPAYAATLAGLGMWVTSGGS</sequence>
<evidence type="ECO:0000256" key="3">
    <source>
        <dbReference type="ARBA" id="ARBA00022651"/>
    </source>
</evidence>
<evidence type="ECO:0000256" key="6">
    <source>
        <dbReference type="ARBA" id="ARBA00023277"/>
    </source>
</evidence>
<reference evidence="13" key="1">
    <citation type="journal article" date="2019" name="Int. J. Syst. Evol. Microbiol.">
        <title>The Global Catalogue of Microorganisms (GCM) 10K type strain sequencing project: providing services to taxonomists for standard genome sequencing and annotation.</title>
        <authorList>
            <consortium name="The Broad Institute Genomics Platform"/>
            <consortium name="The Broad Institute Genome Sequencing Center for Infectious Disease"/>
            <person name="Wu L."/>
            <person name="Ma J."/>
        </authorList>
    </citation>
    <scope>NUCLEOTIDE SEQUENCE [LARGE SCALE GENOMIC DNA]</scope>
    <source>
        <strain evidence="13">JCM 30346</strain>
    </source>
</reference>
<comment type="caution">
    <text evidence="12">The sequence shown here is derived from an EMBL/GenBank/DDBJ whole genome shotgun (WGS) entry which is preliminary data.</text>
</comment>
<keyword evidence="13" id="KW-1185">Reference proteome</keyword>
<keyword evidence="3" id="KW-0858">Xylan degradation</keyword>
<evidence type="ECO:0000256" key="9">
    <source>
        <dbReference type="PROSITE-ProRule" id="PRU10061"/>
    </source>
</evidence>
<keyword evidence="5 10" id="KW-0378">Hydrolase</keyword>
<protein>
    <recommendedName>
        <fullName evidence="10">Beta-xylanase</fullName>
        <ecNumber evidence="10">3.2.1.8</ecNumber>
    </recommendedName>
</protein>
<dbReference type="RefSeq" id="WP_380757155.1">
    <property type="nucleotide sequence ID" value="NZ_JBHSRF010000040.1"/>
</dbReference>
<dbReference type="SUPFAM" id="SSF51445">
    <property type="entry name" value="(Trans)glycosidases"/>
    <property type="match status" value="1"/>
</dbReference>
<dbReference type="PROSITE" id="PS00591">
    <property type="entry name" value="GH10_1"/>
    <property type="match status" value="1"/>
</dbReference>
<dbReference type="EMBL" id="JBHSRF010000040">
    <property type="protein sequence ID" value="MFC6084275.1"/>
    <property type="molecule type" value="Genomic_DNA"/>
</dbReference>
<dbReference type="Gene3D" id="3.20.20.80">
    <property type="entry name" value="Glycosidases"/>
    <property type="match status" value="1"/>
</dbReference>
<dbReference type="PRINTS" id="PR00134">
    <property type="entry name" value="GLHYDRLASE10"/>
</dbReference>
<proteinExistence type="inferred from homology"/>
<dbReference type="Proteomes" id="UP001596137">
    <property type="component" value="Unassembled WGS sequence"/>
</dbReference>
<evidence type="ECO:0000256" key="8">
    <source>
        <dbReference type="ARBA" id="ARBA00023326"/>
    </source>
</evidence>